<protein>
    <submittedName>
        <fullName evidence="1">Uncharacterized protein</fullName>
    </submittedName>
</protein>
<reference evidence="2" key="1">
    <citation type="journal article" date="2019" name="Int. J. Syst. Evol. Microbiol.">
        <title>The Global Catalogue of Microorganisms (GCM) 10K type strain sequencing project: providing services to taxonomists for standard genome sequencing and annotation.</title>
        <authorList>
            <consortium name="The Broad Institute Genomics Platform"/>
            <consortium name="The Broad Institute Genome Sequencing Center for Infectious Disease"/>
            <person name="Wu L."/>
            <person name="Ma J."/>
        </authorList>
    </citation>
    <scope>NUCLEOTIDE SEQUENCE [LARGE SCALE GENOMIC DNA]</scope>
    <source>
        <strain evidence="2">JCM 17138</strain>
    </source>
</reference>
<organism evidence="1 2">
    <name type="scientific">Streptomyces coacervatus</name>
    <dbReference type="NCBI Taxonomy" id="647381"/>
    <lineage>
        <taxon>Bacteria</taxon>
        <taxon>Bacillati</taxon>
        <taxon>Actinomycetota</taxon>
        <taxon>Actinomycetes</taxon>
        <taxon>Kitasatosporales</taxon>
        <taxon>Streptomycetaceae</taxon>
        <taxon>Streptomyces</taxon>
    </lineage>
</organism>
<dbReference type="RefSeq" id="WP_275779347.1">
    <property type="nucleotide sequence ID" value="NZ_BAABDE010000007.1"/>
</dbReference>
<accession>A0ABP7H6P3</accession>
<evidence type="ECO:0000313" key="2">
    <source>
        <dbReference type="Proteomes" id="UP001501009"/>
    </source>
</evidence>
<gene>
    <name evidence="1" type="ORF">GCM10022403_018270</name>
</gene>
<dbReference type="EMBL" id="BAABDE010000007">
    <property type="protein sequence ID" value="GAA3783925.1"/>
    <property type="molecule type" value="Genomic_DNA"/>
</dbReference>
<proteinExistence type="predicted"/>
<comment type="caution">
    <text evidence="1">The sequence shown here is derived from an EMBL/GenBank/DDBJ whole genome shotgun (WGS) entry which is preliminary data.</text>
</comment>
<keyword evidence="2" id="KW-1185">Reference proteome</keyword>
<evidence type="ECO:0000313" key="1">
    <source>
        <dbReference type="EMBL" id="GAA3783925.1"/>
    </source>
</evidence>
<dbReference type="Proteomes" id="UP001501009">
    <property type="component" value="Unassembled WGS sequence"/>
</dbReference>
<name>A0ABP7H6P3_9ACTN</name>
<sequence length="100" mass="11127">MDSADDQQLPVPPPFMFGCGECTKLLRRFSAKVSADGGCFSEQVALAKHIAEKHPDDVPEPHTRDCDQCPTYAKRPDTADSWAEHRARSLFLPQAIARLM</sequence>